<organism evidence="6 7">
    <name type="scientific">Bdellovibrio svalbardensis</name>
    <dbReference type="NCBI Taxonomy" id="2972972"/>
    <lineage>
        <taxon>Bacteria</taxon>
        <taxon>Pseudomonadati</taxon>
        <taxon>Bdellovibrionota</taxon>
        <taxon>Bdellovibrionia</taxon>
        <taxon>Bdellovibrionales</taxon>
        <taxon>Pseudobdellovibrionaceae</taxon>
        <taxon>Bdellovibrio</taxon>
    </lineage>
</organism>
<evidence type="ECO:0000256" key="3">
    <source>
        <dbReference type="ARBA" id="ARBA00022801"/>
    </source>
</evidence>
<gene>
    <name evidence="6" type="ORF">NWE73_01585</name>
</gene>
<dbReference type="Gene3D" id="3.10.300.10">
    <property type="entry name" value="Methylpurine-DNA glycosylase (MPG)"/>
    <property type="match status" value="1"/>
</dbReference>
<keyword evidence="2 5" id="KW-0227">DNA damage</keyword>
<comment type="caution">
    <text evidence="6">The sequence shown here is derived from an EMBL/GenBank/DDBJ whole genome shotgun (WGS) entry which is preliminary data.</text>
</comment>
<keyword evidence="3 5" id="KW-0378">Hydrolase</keyword>
<dbReference type="CDD" id="cd00540">
    <property type="entry name" value="AAG"/>
    <property type="match status" value="1"/>
</dbReference>
<accession>A0ABT6DDW7</accession>
<dbReference type="InterPro" id="IPR003180">
    <property type="entry name" value="MPG"/>
</dbReference>
<keyword evidence="7" id="KW-1185">Reference proteome</keyword>
<dbReference type="EC" id="3.2.2.-" evidence="5"/>
<evidence type="ECO:0000256" key="2">
    <source>
        <dbReference type="ARBA" id="ARBA00022763"/>
    </source>
</evidence>
<dbReference type="EMBL" id="JANRMI010000001">
    <property type="protein sequence ID" value="MDG0815035.1"/>
    <property type="molecule type" value="Genomic_DNA"/>
</dbReference>
<dbReference type="InterPro" id="IPR036995">
    <property type="entry name" value="MPG_sf"/>
</dbReference>
<name>A0ABT6DDW7_9BACT</name>
<keyword evidence="4 5" id="KW-0234">DNA repair</keyword>
<evidence type="ECO:0000313" key="6">
    <source>
        <dbReference type="EMBL" id="MDG0815035.1"/>
    </source>
</evidence>
<dbReference type="InterPro" id="IPR011034">
    <property type="entry name" value="Formyl_transferase-like_C_sf"/>
</dbReference>
<dbReference type="HAMAP" id="MF_00527">
    <property type="entry name" value="3MGH"/>
    <property type="match status" value="1"/>
</dbReference>
<protein>
    <recommendedName>
        <fullName evidence="5">Putative 3-methyladenine DNA glycosylase</fullName>
        <ecNumber evidence="5">3.2.2.-</ecNumber>
    </recommendedName>
</protein>
<evidence type="ECO:0000313" key="7">
    <source>
        <dbReference type="Proteomes" id="UP001152321"/>
    </source>
</evidence>
<dbReference type="Proteomes" id="UP001152321">
    <property type="component" value="Unassembled WGS sequence"/>
</dbReference>
<dbReference type="Pfam" id="PF02245">
    <property type="entry name" value="Pur_DNA_glyco"/>
    <property type="match status" value="1"/>
</dbReference>
<dbReference type="NCBIfam" id="TIGR00567">
    <property type="entry name" value="3mg"/>
    <property type="match status" value="1"/>
</dbReference>
<comment type="similarity">
    <text evidence="1 5">Belongs to the DNA glycosylase MPG family.</text>
</comment>
<dbReference type="PANTHER" id="PTHR10429">
    <property type="entry name" value="DNA-3-METHYLADENINE GLYCOSYLASE"/>
    <property type="match status" value="1"/>
</dbReference>
<evidence type="ECO:0000256" key="1">
    <source>
        <dbReference type="ARBA" id="ARBA00009232"/>
    </source>
</evidence>
<dbReference type="SUPFAM" id="SSF50486">
    <property type="entry name" value="FMT C-terminal domain-like"/>
    <property type="match status" value="1"/>
</dbReference>
<dbReference type="PANTHER" id="PTHR10429:SF0">
    <property type="entry name" value="DNA-3-METHYLADENINE GLYCOSYLASE"/>
    <property type="match status" value="1"/>
</dbReference>
<reference evidence="6" key="1">
    <citation type="submission" date="2022-08" db="EMBL/GenBank/DDBJ databases">
        <title>Novel Bdellovibrio Species Isolated from Svalbard: Designation Bdellovibrio svalbardensis.</title>
        <authorList>
            <person name="Mitchell R.J."/>
            <person name="Choi S.Y."/>
        </authorList>
    </citation>
    <scope>NUCLEOTIDE SEQUENCE</scope>
    <source>
        <strain evidence="6">PAP01</strain>
    </source>
</reference>
<dbReference type="RefSeq" id="WP_277576513.1">
    <property type="nucleotide sequence ID" value="NZ_JANRMI010000001.1"/>
</dbReference>
<evidence type="ECO:0000256" key="4">
    <source>
        <dbReference type="ARBA" id="ARBA00023204"/>
    </source>
</evidence>
<evidence type="ECO:0000256" key="5">
    <source>
        <dbReference type="HAMAP-Rule" id="MF_00527"/>
    </source>
</evidence>
<sequence>MILPQEFYFNDTTSVAKSLLGKVLHIQTTGQEFRARIVETEAYLGVIDPACHTFGNKKTPRTKSMYMDGGHSYVYMIYGMYFCLNFVTRTSEHPEAVLIRGLEPLPSDPDIKKKNIKTNGPGKLCKHYHITKALDGVCLWKKKSPLFVSDDNFKVSAKNIIARPRIGVDYAGEAAAWPLRFYIADNVYVSKK</sequence>
<proteinExistence type="inferred from homology"/>